<dbReference type="Pfam" id="PF21837">
    <property type="entry name" value="DUF6896"/>
    <property type="match status" value="1"/>
</dbReference>
<dbReference type="Proteomes" id="UP001156690">
    <property type="component" value="Unassembled WGS sequence"/>
</dbReference>
<evidence type="ECO:0000313" key="3">
    <source>
        <dbReference type="Proteomes" id="UP001156690"/>
    </source>
</evidence>
<sequence length="128" mass="15248">MNNFEKIEKIIPLWYAQRKWAEEMLIQAFQFEKAEDILLSQYRGSHSIPGTSWMYRTHGVGVEIFRPSGAGGIDFDFNKPHPDKWRLRVFFERQYEEGNLPFTEYNDLYKDEELLELAIKQVLEKVSI</sequence>
<name>A0AAV5NN06_9VIBR</name>
<organism evidence="2 3">
    <name type="scientific">Vibrio penaeicida</name>
    <dbReference type="NCBI Taxonomy" id="104609"/>
    <lineage>
        <taxon>Bacteria</taxon>
        <taxon>Pseudomonadati</taxon>
        <taxon>Pseudomonadota</taxon>
        <taxon>Gammaproteobacteria</taxon>
        <taxon>Vibrionales</taxon>
        <taxon>Vibrionaceae</taxon>
        <taxon>Vibrio</taxon>
    </lineage>
</organism>
<proteinExistence type="predicted"/>
<evidence type="ECO:0000259" key="1">
    <source>
        <dbReference type="Pfam" id="PF21837"/>
    </source>
</evidence>
<keyword evidence="3" id="KW-1185">Reference proteome</keyword>
<dbReference type="InterPro" id="IPR054191">
    <property type="entry name" value="DUF6896"/>
</dbReference>
<dbReference type="EMBL" id="BSNX01000010">
    <property type="protein sequence ID" value="GLQ72024.1"/>
    <property type="molecule type" value="Genomic_DNA"/>
</dbReference>
<dbReference type="RefSeq" id="WP_224055388.1">
    <property type="nucleotide sequence ID" value="NZ_AP025144.1"/>
</dbReference>
<gene>
    <name evidence="2" type="ORF">GCM10007932_13840</name>
</gene>
<protein>
    <recommendedName>
        <fullName evidence="1">DUF6896 domain-containing protein</fullName>
    </recommendedName>
</protein>
<comment type="caution">
    <text evidence="2">The sequence shown here is derived from an EMBL/GenBank/DDBJ whole genome shotgun (WGS) entry which is preliminary data.</text>
</comment>
<reference evidence="3" key="1">
    <citation type="journal article" date="2019" name="Int. J. Syst. Evol. Microbiol.">
        <title>The Global Catalogue of Microorganisms (GCM) 10K type strain sequencing project: providing services to taxonomists for standard genome sequencing and annotation.</title>
        <authorList>
            <consortium name="The Broad Institute Genomics Platform"/>
            <consortium name="The Broad Institute Genome Sequencing Center for Infectious Disease"/>
            <person name="Wu L."/>
            <person name="Ma J."/>
        </authorList>
    </citation>
    <scope>NUCLEOTIDE SEQUENCE [LARGE SCALE GENOMIC DNA]</scope>
    <source>
        <strain evidence="3">NBRC 15640</strain>
    </source>
</reference>
<dbReference type="AlphaFoldDB" id="A0AAV5NN06"/>
<feature type="domain" description="DUF6896" evidence="1">
    <location>
        <begin position="8"/>
        <end position="126"/>
    </location>
</feature>
<evidence type="ECO:0000313" key="2">
    <source>
        <dbReference type="EMBL" id="GLQ72024.1"/>
    </source>
</evidence>
<accession>A0AAV5NN06</accession>